<reference evidence="1 2" key="1">
    <citation type="submission" date="2018-08" db="EMBL/GenBank/DDBJ databases">
        <title>Genomic Encyclopedia of Type Strains, Phase IV (KMG-IV): sequencing the most valuable type-strain genomes for metagenomic binning, comparative biology and taxonomic classification.</title>
        <authorList>
            <person name="Goeker M."/>
        </authorList>
    </citation>
    <scope>NUCLEOTIDE SEQUENCE [LARGE SCALE GENOMIC DNA]</scope>
    <source>
        <strain evidence="1 2">DSM 23923</strain>
    </source>
</reference>
<protein>
    <submittedName>
        <fullName evidence="1">Uncharacterized protein</fullName>
    </submittedName>
</protein>
<evidence type="ECO:0000313" key="1">
    <source>
        <dbReference type="EMBL" id="REG10536.1"/>
    </source>
</evidence>
<proteinExistence type="predicted"/>
<dbReference type="AlphaFoldDB" id="A0A3E0AFS9"/>
<evidence type="ECO:0000313" key="2">
    <source>
        <dbReference type="Proteomes" id="UP000256388"/>
    </source>
</evidence>
<sequence length="33" mass="4105">MPPVDEEVVINYLELLLYPIRIVYIYEHYLTHR</sequence>
<dbReference type="Proteomes" id="UP000256388">
    <property type="component" value="Unassembled WGS sequence"/>
</dbReference>
<organism evidence="1 2">
    <name type="scientific">Pelolinea submarina</name>
    <dbReference type="NCBI Taxonomy" id="913107"/>
    <lineage>
        <taxon>Bacteria</taxon>
        <taxon>Bacillati</taxon>
        <taxon>Chloroflexota</taxon>
        <taxon>Anaerolineae</taxon>
        <taxon>Anaerolineales</taxon>
        <taxon>Anaerolineaceae</taxon>
        <taxon>Pelolinea</taxon>
    </lineage>
</organism>
<accession>A0A3E0AFS9</accession>
<dbReference type="EMBL" id="QUMS01000001">
    <property type="protein sequence ID" value="REG10536.1"/>
    <property type="molecule type" value="Genomic_DNA"/>
</dbReference>
<keyword evidence="2" id="KW-1185">Reference proteome</keyword>
<comment type="caution">
    <text evidence="1">The sequence shown here is derived from an EMBL/GenBank/DDBJ whole genome shotgun (WGS) entry which is preliminary data.</text>
</comment>
<gene>
    <name evidence="1" type="ORF">DFR64_0395</name>
</gene>
<name>A0A3E0AFS9_9CHLR</name>